<dbReference type="GeneID" id="48276758"/>
<sequence>MTKIQVCSTREKKNVDMKICKQPRMEVAKQRKTRMVIEALVDQFLATGLIPHDRLFDCIFYNKDIIWIQNDVYEGYLFAKASVADELKTKKNGFMMYMPTNPIVYEVNEEAYHLITRIDSIRAKPNLDRLNVEPKPILSAARVNDLLCSMVMRFYQTYLQDLSILIQENQDYSKIQHLIDYVEREYAQFLQSVKELNDYHLNWHPRGNGHQLLLQRIEQLQILKSKPGSVLVDFSNHHGYVIVESANSLKRKTKKAL</sequence>
<organism evidence="1 3">
    <name type="scientific">Lysinibacillus sphaericus</name>
    <name type="common">Bacillus sphaericus</name>
    <dbReference type="NCBI Taxonomy" id="1421"/>
    <lineage>
        <taxon>Bacteria</taxon>
        <taxon>Bacillati</taxon>
        <taxon>Bacillota</taxon>
        <taxon>Bacilli</taxon>
        <taxon>Bacillales</taxon>
        <taxon>Bacillaceae</taxon>
        <taxon>Lysinibacillus</taxon>
    </lineage>
</organism>
<protein>
    <submittedName>
        <fullName evidence="1">Uncharacterized protein</fullName>
    </submittedName>
</protein>
<reference evidence="1 3" key="1">
    <citation type="submission" date="2017-03" db="EMBL/GenBank/DDBJ databases">
        <title>The whole genome sequencing and assembly of Lysinibacillus sphaericus DSM 28T strain.</title>
        <authorList>
            <person name="Lee Y.-J."/>
            <person name="Yi H."/>
            <person name="Bahn Y.-S."/>
            <person name="Kim J.F."/>
            <person name="Lee D.-W."/>
        </authorList>
    </citation>
    <scope>NUCLEOTIDE SEQUENCE [LARGE SCALE GENOMIC DNA]</scope>
    <source>
        <strain evidence="1 3">DSM 28</strain>
    </source>
</reference>
<evidence type="ECO:0000313" key="1">
    <source>
        <dbReference type="EMBL" id="AVK96787.1"/>
    </source>
</evidence>
<dbReference type="EMBL" id="UFSZ01000001">
    <property type="protein sequence ID" value="SUV17393.1"/>
    <property type="molecule type" value="Genomic_DNA"/>
</dbReference>
<dbReference type="AlphaFoldDB" id="A0A2S0K095"/>
<proteinExistence type="predicted"/>
<evidence type="ECO:0000313" key="3">
    <source>
        <dbReference type="Proteomes" id="UP000238825"/>
    </source>
</evidence>
<dbReference type="RefSeq" id="WP_024364105.1">
    <property type="nucleotide sequence ID" value="NZ_BJNS01000043.1"/>
</dbReference>
<reference evidence="2 4" key="2">
    <citation type="submission" date="2018-06" db="EMBL/GenBank/DDBJ databases">
        <authorList>
            <consortium name="Pathogen Informatics"/>
            <person name="Doyle S."/>
        </authorList>
    </citation>
    <scope>NUCLEOTIDE SEQUENCE [LARGE SCALE GENOMIC DNA]</scope>
    <source>
        <strain evidence="2 4">NCTC10338</strain>
    </source>
</reference>
<gene>
    <name evidence="1" type="ORF">LS41612_11165</name>
    <name evidence="2" type="ORF">NCTC10338_02493</name>
</gene>
<dbReference type="EMBL" id="CP019980">
    <property type="protein sequence ID" value="AVK96787.1"/>
    <property type="molecule type" value="Genomic_DNA"/>
</dbReference>
<dbReference type="Proteomes" id="UP000255295">
    <property type="component" value="Unassembled WGS sequence"/>
</dbReference>
<evidence type="ECO:0000313" key="2">
    <source>
        <dbReference type="EMBL" id="SUV17393.1"/>
    </source>
</evidence>
<name>A0A2S0K095_LYSSH</name>
<evidence type="ECO:0000313" key="4">
    <source>
        <dbReference type="Proteomes" id="UP000255295"/>
    </source>
</evidence>
<dbReference type="Proteomes" id="UP000238825">
    <property type="component" value="Chromosome"/>
</dbReference>
<accession>A0A2S0K095</accession>